<evidence type="ECO:0000313" key="1">
    <source>
        <dbReference type="EMBL" id="KAK9294313.1"/>
    </source>
</evidence>
<dbReference type="AlphaFoldDB" id="A0AAW0ZCQ0"/>
<keyword evidence="2" id="KW-1185">Reference proteome</keyword>
<comment type="caution">
    <text evidence="1">The sequence shown here is derived from an EMBL/GenBank/DDBJ whole genome shotgun (WGS) entry which is preliminary data.</text>
</comment>
<protein>
    <submittedName>
        <fullName evidence="1">Uncharacterized protein</fullName>
    </submittedName>
</protein>
<reference evidence="1 2" key="1">
    <citation type="submission" date="2024-05" db="EMBL/GenBank/DDBJ databases">
        <title>The nuclear and mitochondrial genome assemblies of Tetragonisca angustula (Apidae: Meliponini), a tiny yet remarkable pollinator in the Neotropics.</title>
        <authorList>
            <person name="Ferrari R."/>
            <person name="Ricardo P.C."/>
            <person name="Dias F.C."/>
            <person name="Araujo N.S."/>
            <person name="Soares D.O."/>
            <person name="Zhou Q.-S."/>
            <person name="Zhu C.-D."/>
            <person name="Coutinho L."/>
            <person name="Airas M.C."/>
            <person name="Batista T.M."/>
        </authorList>
    </citation>
    <scope>NUCLEOTIDE SEQUENCE [LARGE SCALE GENOMIC DNA]</scope>
    <source>
        <strain evidence="1">ASF017062</strain>
        <tissue evidence="1">Abdomen</tissue>
    </source>
</reference>
<dbReference type="Proteomes" id="UP001432146">
    <property type="component" value="Unassembled WGS sequence"/>
</dbReference>
<name>A0AAW0ZCQ0_9HYME</name>
<gene>
    <name evidence="1" type="ORF">QLX08_011032</name>
</gene>
<evidence type="ECO:0000313" key="2">
    <source>
        <dbReference type="Proteomes" id="UP001432146"/>
    </source>
</evidence>
<dbReference type="EMBL" id="JAWNGG020000331">
    <property type="protein sequence ID" value="KAK9294313.1"/>
    <property type="molecule type" value="Genomic_DNA"/>
</dbReference>
<organism evidence="1 2">
    <name type="scientific">Tetragonisca angustula</name>
    <dbReference type="NCBI Taxonomy" id="166442"/>
    <lineage>
        <taxon>Eukaryota</taxon>
        <taxon>Metazoa</taxon>
        <taxon>Ecdysozoa</taxon>
        <taxon>Arthropoda</taxon>
        <taxon>Hexapoda</taxon>
        <taxon>Insecta</taxon>
        <taxon>Pterygota</taxon>
        <taxon>Neoptera</taxon>
        <taxon>Endopterygota</taxon>
        <taxon>Hymenoptera</taxon>
        <taxon>Apocrita</taxon>
        <taxon>Aculeata</taxon>
        <taxon>Apoidea</taxon>
        <taxon>Anthophila</taxon>
        <taxon>Apidae</taxon>
        <taxon>Tetragonisca</taxon>
    </lineage>
</organism>
<sequence>MFRILTQLNKLEPVAPNETARLQTGGPHVQQCNFTSHKLLPYIDFCESEKGGTNQLDFSQESGNTVFLSYISISGQAFHKRQWACKIIGTSR</sequence>
<accession>A0AAW0ZCQ0</accession>
<proteinExistence type="predicted"/>